<feature type="signal peptide" evidence="4">
    <location>
        <begin position="1"/>
        <end position="31"/>
    </location>
</feature>
<evidence type="ECO:0000256" key="4">
    <source>
        <dbReference type="SAM" id="SignalP"/>
    </source>
</evidence>
<dbReference type="RefSeq" id="WP_111346063.1">
    <property type="nucleotide sequence ID" value="NZ_JAIWKD010000002.1"/>
</dbReference>
<evidence type="ECO:0000313" key="7">
    <source>
        <dbReference type="Proteomes" id="UP000249590"/>
    </source>
</evidence>
<dbReference type="OrthoDB" id="9786833at2"/>
<comment type="similarity">
    <text evidence="1">Belongs to the leucine-binding protein family.</text>
</comment>
<evidence type="ECO:0000256" key="1">
    <source>
        <dbReference type="ARBA" id="ARBA00010062"/>
    </source>
</evidence>
<dbReference type="EMBL" id="QHHQ01000002">
    <property type="protein sequence ID" value="RAI02445.1"/>
    <property type="molecule type" value="Genomic_DNA"/>
</dbReference>
<dbReference type="InterPro" id="IPR028081">
    <property type="entry name" value="Leu-bd"/>
</dbReference>
<dbReference type="Pfam" id="PF13458">
    <property type="entry name" value="Peripla_BP_6"/>
    <property type="match status" value="1"/>
</dbReference>
<sequence length="407" mass="42951">MRRASLPSPITRRLAAVALLAATALTGTASAEAETIKVGAPLPLTGALSPEGLKQQRGYDLWAKTVNAAGGIKAGDTTYDVEIVYVDYESNTPRAVQSAERLITEDGVNFLFSPFGSGAAKAASSVSERYQIPTIAATASSEAVYDQGYQFLFGTFTPNSTLTTPLTEIVTSADPDIKTIAVYARNDLFPLAIAHEAETSAKGAGLEVLSFDEYAIGTMDHASALTLMRQRQPDWVFVTGYINDLILIRRQLADLGIAPKVLTMIAGPAYKEFTEATGPLADNVSSAAWWHPAVAYDGEDVFGTTADYVKAFQDAYGATPDYAEASASAAGAILGLAIEKAGSIEPQAVRDALAGLDVTTFYGPVTFGETGQITSLEPPVFQIQDGTTKVVFPEAVKQTDLVIGGIK</sequence>
<accession>A0A8B2NRD1</accession>
<organism evidence="6 7">
    <name type="scientific">Acuticoccus sediminis</name>
    <dbReference type="NCBI Taxonomy" id="2184697"/>
    <lineage>
        <taxon>Bacteria</taxon>
        <taxon>Pseudomonadati</taxon>
        <taxon>Pseudomonadota</taxon>
        <taxon>Alphaproteobacteria</taxon>
        <taxon>Hyphomicrobiales</taxon>
        <taxon>Amorphaceae</taxon>
        <taxon>Acuticoccus</taxon>
    </lineage>
</organism>
<dbReference type="Gene3D" id="3.40.50.2300">
    <property type="match status" value="2"/>
</dbReference>
<dbReference type="SUPFAM" id="SSF53822">
    <property type="entry name" value="Periplasmic binding protein-like I"/>
    <property type="match status" value="1"/>
</dbReference>
<dbReference type="GO" id="GO:0006865">
    <property type="term" value="P:amino acid transport"/>
    <property type="evidence" value="ECO:0007669"/>
    <property type="project" value="UniProtKB-KW"/>
</dbReference>
<protein>
    <submittedName>
        <fullName evidence="6">ABC transporter substrate-binding protein</fullName>
    </submittedName>
</protein>
<feature type="chain" id="PRO_5032524224" evidence="4">
    <location>
        <begin position="32"/>
        <end position="407"/>
    </location>
</feature>
<keyword evidence="7" id="KW-1185">Reference proteome</keyword>
<dbReference type="InterPro" id="IPR028082">
    <property type="entry name" value="Peripla_BP_I"/>
</dbReference>
<evidence type="ECO:0000256" key="2">
    <source>
        <dbReference type="ARBA" id="ARBA00022729"/>
    </source>
</evidence>
<keyword evidence="3" id="KW-0813">Transport</keyword>
<name>A0A8B2NRD1_9HYPH</name>
<dbReference type="InterPro" id="IPR051010">
    <property type="entry name" value="BCAA_transport"/>
</dbReference>
<feature type="domain" description="Leucine-binding protein" evidence="5">
    <location>
        <begin position="35"/>
        <end position="374"/>
    </location>
</feature>
<dbReference type="PANTHER" id="PTHR30483:SF37">
    <property type="entry name" value="ABC TRANSPORTER SUBSTRATE-BINDING PROTEIN"/>
    <property type="match status" value="1"/>
</dbReference>
<evidence type="ECO:0000313" key="6">
    <source>
        <dbReference type="EMBL" id="RAI02445.1"/>
    </source>
</evidence>
<proteinExistence type="inferred from homology"/>
<dbReference type="PANTHER" id="PTHR30483">
    <property type="entry name" value="LEUCINE-SPECIFIC-BINDING PROTEIN"/>
    <property type="match status" value="1"/>
</dbReference>
<dbReference type="Proteomes" id="UP000249590">
    <property type="component" value="Unassembled WGS sequence"/>
</dbReference>
<dbReference type="CDD" id="cd06338">
    <property type="entry name" value="PBP1_ABC_ligand_binding-like"/>
    <property type="match status" value="1"/>
</dbReference>
<evidence type="ECO:0000259" key="5">
    <source>
        <dbReference type="Pfam" id="PF13458"/>
    </source>
</evidence>
<dbReference type="AlphaFoldDB" id="A0A8B2NRD1"/>
<gene>
    <name evidence="6" type="ORF">DLJ53_13910</name>
</gene>
<evidence type="ECO:0000256" key="3">
    <source>
        <dbReference type="ARBA" id="ARBA00022970"/>
    </source>
</evidence>
<keyword evidence="2 4" id="KW-0732">Signal</keyword>
<reference evidence="6 7" key="1">
    <citation type="submission" date="2018-05" db="EMBL/GenBank/DDBJ databases">
        <title>Acuticoccus sediminis sp. nov., isolated from deep-sea sediment of Indian Ocean.</title>
        <authorList>
            <person name="Liu X."/>
            <person name="Lai Q."/>
            <person name="Du Y."/>
            <person name="Sun F."/>
            <person name="Zhang X."/>
            <person name="Wang S."/>
            <person name="Shao Z."/>
        </authorList>
    </citation>
    <scope>NUCLEOTIDE SEQUENCE [LARGE SCALE GENOMIC DNA]</scope>
    <source>
        <strain evidence="6 7">PTG4-2</strain>
    </source>
</reference>
<comment type="caution">
    <text evidence="6">The sequence shown here is derived from an EMBL/GenBank/DDBJ whole genome shotgun (WGS) entry which is preliminary data.</text>
</comment>
<keyword evidence="3" id="KW-0029">Amino-acid transport</keyword>